<protein>
    <submittedName>
        <fullName evidence="2">HNH endonuclease</fullName>
    </submittedName>
</protein>
<keyword evidence="2" id="KW-0540">Nuclease</keyword>
<reference evidence="2 3" key="1">
    <citation type="submission" date="2020-08" db="EMBL/GenBank/DDBJ databases">
        <title>Genome sequence of Sphingomonas daechungensis KACC 18115T.</title>
        <authorList>
            <person name="Hyun D.-W."/>
            <person name="Bae J.-W."/>
        </authorList>
    </citation>
    <scope>NUCLEOTIDE SEQUENCE [LARGE SCALE GENOMIC DNA]</scope>
    <source>
        <strain evidence="2 3">KACC 18115</strain>
    </source>
</reference>
<evidence type="ECO:0000313" key="3">
    <source>
        <dbReference type="Proteomes" id="UP000516134"/>
    </source>
</evidence>
<dbReference type="Proteomes" id="UP000516134">
    <property type="component" value="Chromosome"/>
</dbReference>
<keyword evidence="2" id="KW-0255">Endonuclease</keyword>
<keyword evidence="3" id="KW-1185">Reference proteome</keyword>
<dbReference type="GO" id="GO:0004519">
    <property type="term" value="F:endonuclease activity"/>
    <property type="evidence" value="ECO:0007669"/>
    <property type="project" value="UniProtKB-KW"/>
</dbReference>
<sequence length="259" mass="28864">METNLRAQDPPFALRSELIEAAANHGYRRQKGLANGWLFFASEENVPGEIALAVSADGSAWFLAVEHPGVAERLDAASAAPPPGRFRGAFGFVDQIEMRRALSRAWQLASSLPTLPLAEYEVEVRGLGDTEAERLVKQRKGQDIFRRALLLYWDAQCAVTGIAQLELLRASHIVPWALCRHDAERLDAENGLLLAAHWDAAFDKGLVSFTNEGRAIYKPNLHSTVLELLQPETARLRLVTPKHKEQLSWHRRHFGFGDG</sequence>
<proteinExistence type="predicted"/>
<gene>
    <name evidence="2" type="ORF">H9L15_01265</name>
</gene>
<dbReference type="Pfam" id="PF13391">
    <property type="entry name" value="HNH_2"/>
    <property type="match status" value="1"/>
</dbReference>
<organism evidence="2 3">
    <name type="scientific">Sphingomonas daechungensis</name>
    <dbReference type="NCBI Taxonomy" id="1176646"/>
    <lineage>
        <taxon>Bacteria</taxon>
        <taxon>Pseudomonadati</taxon>
        <taxon>Pseudomonadota</taxon>
        <taxon>Alphaproteobacteria</taxon>
        <taxon>Sphingomonadales</taxon>
        <taxon>Sphingomonadaceae</taxon>
        <taxon>Sphingomonas</taxon>
    </lineage>
</organism>
<dbReference type="InterPro" id="IPR003615">
    <property type="entry name" value="HNH_nuc"/>
</dbReference>
<name>A0ABX6T1T9_9SPHN</name>
<evidence type="ECO:0000313" key="2">
    <source>
        <dbReference type="EMBL" id="QNP43471.1"/>
    </source>
</evidence>
<feature type="domain" description="HNH nuclease" evidence="1">
    <location>
        <begin position="157"/>
        <end position="209"/>
    </location>
</feature>
<accession>A0ABX6T1T9</accession>
<evidence type="ECO:0000259" key="1">
    <source>
        <dbReference type="Pfam" id="PF13391"/>
    </source>
</evidence>
<keyword evidence="2" id="KW-0378">Hydrolase</keyword>
<dbReference type="EMBL" id="CP060780">
    <property type="protein sequence ID" value="QNP43471.1"/>
    <property type="molecule type" value="Genomic_DNA"/>
</dbReference>